<dbReference type="PROSITE" id="PS01033">
    <property type="entry name" value="GLOBIN"/>
    <property type="match status" value="1"/>
</dbReference>
<dbReference type="GO" id="GO:0020037">
    <property type="term" value="F:heme binding"/>
    <property type="evidence" value="ECO:0007669"/>
    <property type="project" value="InterPro"/>
</dbReference>
<evidence type="ECO:0000313" key="12">
    <source>
        <dbReference type="RefSeq" id="XP_055881094.1"/>
    </source>
</evidence>
<protein>
    <recommendedName>
        <fullName evidence="1">Globin</fullName>
    </recommendedName>
    <alternativeName>
        <fullName evidence="5">Myoglobin</fullName>
    </alternativeName>
</protein>
<evidence type="ECO:0000256" key="4">
    <source>
        <dbReference type="ARBA" id="ARBA00023004"/>
    </source>
</evidence>
<evidence type="ECO:0000313" key="11">
    <source>
        <dbReference type="RefSeq" id="XP_055881093.1"/>
    </source>
</evidence>
<proteinExistence type="inferred from homology"/>
<keyword evidence="6" id="KW-0561">Oxygen transport</keyword>
<evidence type="ECO:0000313" key="13">
    <source>
        <dbReference type="RefSeq" id="XP_055881095.1"/>
    </source>
</evidence>
<dbReference type="RefSeq" id="XP_055881091.1">
    <property type="nucleotide sequence ID" value="XM_056025116.1"/>
</dbReference>
<dbReference type="AlphaFoldDB" id="A0A9W3A1L0"/>
<sequence>MGCPWSQSKCSGGQAASLEFSSNGSVSKTQMKDNAPHYLKSETDRAKDFHKLHIDPRVPLSNQQAFKLLQSWRGITRKMGDAGVEMFVQLFRSNSELQAMFKGFKDIKTDSELRSNEALENHATLVMTTLDDAITHIDNYEYVKDLLYRTSATHTKFTGFQPAYFMHVKEPFLEAVRVTLGDRYTDNMQNIYTIAITYVLQTLKEGMEEALK</sequence>
<evidence type="ECO:0000256" key="2">
    <source>
        <dbReference type="ARBA" id="ARBA00022617"/>
    </source>
</evidence>
<dbReference type="RefSeq" id="XP_055881093.1">
    <property type="nucleotide sequence ID" value="XM_056025118.1"/>
</dbReference>
<evidence type="ECO:0000313" key="10">
    <source>
        <dbReference type="RefSeq" id="XP_055881092.1"/>
    </source>
</evidence>
<dbReference type="RefSeq" id="XP_055881096.1">
    <property type="nucleotide sequence ID" value="XM_056025121.1"/>
</dbReference>
<dbReference type="GeneID" id="106073575"/>
<dbReference type="Proteomes" id="UP001165740">
    <property type="component" value="Chromosome 3"/>
</dbReference>
<dbReference type="RefSeq" id="XP_055881092.1">
    <property type="nucleotide sequence ID" value="XM_056025117.1"/>
</dbReference>
<evidence type="ECO:0000259" key="7">
    <source>
        <dbReference type="PROSITE" id="PS01033"/>
    </source>
</evidence>
<dbReference type="SUPFAM" id="SSF46458">
    <property type="entry name" value="Globin-like"/>
    <property type="match status" value="1"/>
</dbReference>
<dbReference type="GO" id="GO:0046872">
    <property type="term" value="F:metal ion binding"/>
    <property type="evidence" value="ECO:0007669"/>
    <property type="project" value="UniProtKB-KW"/>
</dbReference>
<dbReference type="InterPro" id="IPR009050">
    <property type="entry name" value="Globin-like_sf"/>
</dbReference>
<dbReference type="PANTHER" id="PTHR46458:SF5">
    <property type="entry name" value="GLOBIN FAMILY PROFILE DOMAIN-CONTAINING PROTEIN"/>
    <property type="match status" value="1"/>
</dbReference>
<dbReference type="GO" id="GO:0019825">
    <property type="term" value="F:oxygen binding"/>
    <property type="evidence" value="ECO:0007669"/>
    <property type="project" value="InterPro"/>
</dbReference>
<dbReference type="InterPro" id="IPR050532">
    <property type="entry name" value="Globin-like_OT"/>
</dbReference>
<dbReference type="RefSeq" id="XP_055881095.1">
    <property type="nucleotide sequence ID" value="XM_056025120.1"/>
</dbReference>
<keyword evidence="3" id="KW-0479">Metal-binding</keyword>
<dbReference type="InterPro" id="IPR012292">
    <property type="entry name" value="Globin/Proto"/>
</dbReference>
<dbReference type="InterPro" id="IPR000971">
    <property type="entry name" value="Globin"/>
</dbReference>
<evidence type="ECO:0000256" key="6">
    <source>
        <dbReference type="RuleBase" id="RU000356"/>
    </source>
</evidence>
<evidence type="ECO:0000313" key="8">
    <source>
        <dbReference type="Proteomes" id="UP001165740"/>
    </source>
</evidence>
<evidence type="ECO:0000313" key="9">
    <source>
        <dbReference type="RefSeq" id="XP_055881091.1"/>
    </source>
</evidence>
<evidence type="ECO:0000256" key="3">
    <source>
        <dbReference type="ARBA" id="ARBA00022723"/>
    </source>
</evidence>
<evidence type="ECO:0000313" key="14">
    <source>
        <dbReference type="RefSeq" id="XP_055881096.1"/>
    </source>
</evidence>
<feature type="domain" description="Globin" evidence="7">
    <location>
        <begin position="59"/>
        <end position="208"/>
    </location>
</feature>
<dbReference type="Gene3D" id="1.10.490.10">
    <property type="entry name" value="Globins"/>
    <property type="match status" value="1"/>
</dbReference>
<comment type="similarity">
    <text evidence="6">Belongs to the globin family.</text>
</comment>
<keyword evidence="6" id="KW-0813">Transport</keyword>
<keyword evidence="4" id="KW-0408">Iron</keyword>
<dbReference type="RefSeq" id="XP_055881094.1">
    <property type="nucleotide sequence ID" value="XM_056025119.1"/>
</dbReference>
<evidence type="ECO:0000256" key="1">
    <source>
        <dbReference type="ARBA" id="ARBA00013895"/>
    </source>
</evidence>
<dbReference type="Pfam" id="PF00042">
    <property type="entry name" value="Globin"/>
    <property type="match status" value="1"/>
</dbReference>
<organism evidence="8 13">
    <name type="scientific">Biomphalaria glabrata</name>
    <name type="common">Bloodfluke planorb</name>
    <name type="synonym">Freshwater snail</name>
    <dbReference type="NCBI Taxonomy" id="6526"/>
    <lineage>
        <taxon>Eukaryota</taxon>
        <taxon>Metazoa</taxon>
        <taxon>Spiralia</taxon>
        <taxon>Lophotrochozoa</taxon>
        <taxon>Mollusca</taxon>
        <taxon>Gastropoda</taxon>
        <taxon>Heterobranchia</taxon>
        <taxon>Euthyneura</taxon>
        <taxon>Panpulmonata</taxon>
        <taxon>Hygrophila</taxon>
        <taxon>Lymnaeoidea</taxon>
        <taxon>Planorbidae</taxon>
        <taxon>Biomphalaria</taxon>
    </lineage>
</organism>
<reference evidence="9 10" key="1">
    <citation type="submission" date="2025-04" db="UniProtKB">
        <authorList>
            <consortium name="RefSeq"/>
        </authorList>
    </citation>
    <scope>IDENTIFICATION</scope>
</reference>
<evidence type="ECO:0000256" key="5">
    <source>
        <dbReference type="ARBA" id="ARBA00030087"/>
    </source>
</evidence>
<keyword evidence="8" id="KW-1185">Reference proteome</keyword>
<dbReference type="GO" id="GO:0005344">
    <property type="term" value="F:oxygen carrier activity"/>
    <property type="evidence" value="ECO:0007669"/>
    <property type="project" value="UniProtKB-KW"/>
</dbReference>
<dbReference type="OrthoDB" id="6344802at2759"/>
<accession>A0A9W3A1L0</accession>
<gene>
    <name evidence="9 10 11 12 13 14" type="primary">LOC106073575</name>
</gene>
<name>A0A9W3A1L0_BIOGL</name>
<dbReference type="PANTHER" id="PTHR46458">
    <property type="entry name" value="BLR2807 PROTEIN"/>
    <property type="match status" value="1"/>
</dbReference>
<keyword evidence="2 6" id="KW-0349">Heme</keyword>